<dbReference type="PANTHER" id="PTHR46093">
    <property type="entry name" value="ACYL-COA-BINDING DOMAIN-CONTAINING PROTEIN 5"/>
    <property type="match status" value="1"/>
</dbReference>
<dbReference type="Pfam" id="PF24681">
    <property type="entry name" value="Kelch_KLHDC2_KLHL20_DRC7"/>
    <property type="match status" value="1"/>
</dbReference>
<feature type="compositionally biased region" description="Basic and acidic residues" evidence="4">
    <location>
        <begin position="480"/>
        <end position="491"/>
    </location>
</feature>
<feature type="compositionally biased region" description="Low complexity" evidence="4">
    <location>
        <begin position="355"/>
        <end position="371"/>
    </location>
</feature>
<sequence length="534" mass="62859">MKKMFPVKNVDTRPLDFRINSSIIQQDNKVFIFGGINDHMQLLNSIEKYDFTTYRWEKIITKGKQPSPRHSAQIITYKDKLILIGGAQNLDIWEFDKQLKDVHILDLHTLTWSEINMQNKELPNNMALSYMIPYITNQNSQKFIYFSPHPKTYKIQTHIFDPKTYNFENIDIFSAKPDFSYKQSIIYNQEQDRIIFYGGFQYNSIAKNSIKNSIYELALFREEDPKTIKSLNILSEEQTENQKNQLQQIKDIERMLSDSINQSSSNQNLEDSNTENEMTFEQLLEIEKKNILEEQLKQLNQQIQSKQKKQKNQNQNNVNINVNLNLKQSEKLEQHLIQQLSKSNYSQEISSSNINKSLNENNLNNNSSEQIQQKEQETKINNQKKNSEQSEENISQIQNSNNENKETEKIAQNQDKNKDENQNQNEDENLNNHNNLQIQQNSQESKNKDDGFQQVLPKSKNKSLIKNQIQQNNQNLNQDQKQKQKQKEKQQTQKLKKTKISNNSNDENEDSISSVDDNFDDFAQNLLKNTKSRK</sequence>
<dbReference type="EMBL" id="LDAU01000181">
    <property type="protein sequence ID" value="KRX00812.1"/>
    <property type="molecule type" value="Genomic_DNA"/>
</dbReference>
<gene>
    <name evidence="5" type="ORF">PPERSA_01991</name>
</gene>
<evidence type="ECO:0000256" key="1">
    <source>
        <dbReference type="ARBA" id="ARBA00022441"/>
    </source>
</evidence>
<feature type="compositionally biased region" description="Low complexity" evidence="4">
    <location>
        <begin position="392"/>
        <end position="402"/>
    </location>
</feature>
<evidence type="ECO:0000256" key="3">
    <source>
        <dbReference type="SAM" id="Coils"/>
    </source>
</evidence>
<evidence type="ECO:0000256" key="4">
    <source>
        <dbReference type="SAM" id="MobiDB-lite"/>
    </source>
</evidence>
<keyword evidence="2" id="KW-0677">Repeat</keyword>
<proteinExistence type="predicted"/>
<evidence type="ECO:0000256" key="2">
    <source>
        <dbReference type="ARBA" id="ARBA00022737"/>
    </source>
</evidence>
<dbReference type="Proteomes" id="UP000054937">
    <property type="component" value="Unassembled WGS sequence"/>
</dbReference>
<feature type="region of interest" description="Disordered" evidence="4">
    <location>
        <begin position="355"/>
        <end position="430"/>
    </location>
</feature>
<keyword evidence="1" id="KW-0880">Kelch repeat</keyword>
<dbReference type="OrthoDB" id="295265at2759"/>
<dbReference type="InterPro" id="IPR015915">
    <property type="entry name" value="Kelch-typ_b-propeller"/>
</dbReference>
<evidence type="ECO:0000313" key="5">
    <source>
        <dbReference type="EMBL" id="KRX00812.1"/>
    </source>
</evidence>
<evidence type="ECO:0008006" key="7">
    <source>
        <dbReference type="Google" id="ProtNLM"/>
    </source>
</evidence>
<comment type="caution">
    <text evidence="5">The sequence shown here is derived from an EMBL/GenBank/DDBJ whole genome shotgun (WGS) entry which is preliminary data.</text>
</comment>
<accession>A0A0V0QF79</accession>
<dbReference type="SUPFAM" id="SSF117281">
    <property type="entry name" value="Kelch motif"/>
    <property type="match status" value="1"/>
</dbReference>
<organism evidence="5 6">
    <name type="scientific">Pseudocohnilembus persalinus</name>
    <name type="common">Ciliate</name>
    <dbReference type="NCBI Taxonomy" id="266149"/>
    <lineage>
        <taxon>Eukaryota</taxon>
        <taxon>Sar</taxon>
        <taxon>Alveolata</taxon>
        <taxon>Ciliophora</taxon>
        <taxon>Intramacronucleata</taxon>
        <taxon>Oligohymenophorea</taxon>
        <taxon>Scuticociliatia</taxon>
        <taxon>Philasterida</taxon>
        <taxon>Pseudocohnilembidae</taxon>
        <taxon>Pseudocohnilembus</taxon>
    </lineage>
</organism>
<evidence type="ECO:0000313" key="6">
    <source>
        <dbReference type="Proteomes" id="UP000054937"/>
    </source>
</evidence>
<feature type="compositionally biased region" description="Basic and acidic residues" evidence="4">
    <location>
        <begin position="403"/>
        <end position="421"/>
    </location>
</feature>
<dbReference type="InParanoid" id="A0A0V0QF79"/>
<protein>
    <recommendedName>
        <fullName evidence="7">Galactose oxidase/kelch, beta-propeller</fullName>
    </recommendedName>
</protein>
<feature type="compositionally biased region" description="Low complexity" evidence="4">
    <location>
        <begin position="500"/>
        <end position="516"/>
    </location>
</feature>
<feature type="region of interest" description="Disordered" evidence="4">
    <location>
        <begin position="475"/>
        <end position="519"/>
    </location>
</feature>
<keyword evidence="6" id="KW-1185">Reference proteome</keyword>
<name>A0A0V0QF79_PSEPJ</name>
<dbReference type="PANTHER" id="PTHR46093:SF18">
    <property type="entry name" value="FIBRONECTIN TYPE-III DOMAIN-CONTAINING PROTEIN"/>
    <property type="match status" value="1"/>
</dbReference>
<feature type="coiled-coil region" evidence="3">
    <location>
        <begin position="282"/>
        <end position="316"/>
    </location>
</feature>
<dbReference type="Gene3D" id="2.120.10.80">
    <property type="entry name" value="Kelch-type beta propeller"/>
    <property type="match status" value="1"/>
</dbReference>
<keyword evidence="3" id="KW-0175">Coiled coil</keyword>
<reference evidence="5 6" key="1">
    <citation type="journal article" date="2015" name="Sci. Rep.">
        <title>Genome of the facultative scuticociliatosis pathogen Pseudocohnilembus persalinus provides insight into its virulence through horizontal gene transfer.</title>
        <authorList>
            <person name="Xiong J."/>
            <person name="Wang G."/>
            <person name="Cheng J."/>
            <person name="Tian M."/>
            <person name="Pan X."/>
            <person name="Warren A."/>
            <person name="Jiang C."/>
            <person name="Yuan D."/>
            <person name="Miao W."/>
        </authorList>
    </citation>
    <scope>NUCLEOTIDE SEQUENCE [LARGE SCALE GENOMIC DNA]</scope>
    <source>
        <strain evidence="5">36N120E</strain>
    </source>
</reference>
<dbReference type="AlphaFoldDB" id="A0A0V0QF79"/>